<dbReference type="AlphaFoldDB" id="A0A7M2RLF1"/>
<keyword evidence="10 13" id="KW-0411">Iron-sulfur</keyword>
<evidence type="ECO:0000256" key="4">
    <source>
        <dbReference type="ARBA" id="ARBA00020049"/>
    </source>
</evidence>
<organism evidence="15 16">
    <name type="scientific">Blautia liquoris</name>
    <dbReference type="NCBI Taxonomy" id="2779518"/>
    <lineage>
        <taxon>Bacteria</taxon>
        <taxon>Bacillati</taxon>
        <taxon>Bacillota</taxon>
        <taxon>Clostridia</taxon>
        <taxon>Lachnospirales</taxon>
        <taxon>Lachnospiraceae</taxon>
        <taxon>Blautia</taxon>
    </lineage>
</organism>
<evidence type="ECO:0000256" key="9">
    <source>
        <dbReference type="ARBA" id="ARBA00023004"/>
    </source>
</evidence>
<dbReference type="KEGG" id="bliq:INP51_02805"/>
<evidence type="ECO:0000256" key="13">
    <source>
        <dbReference type="RuleBase" id="RU365022"/>
    </source>
</evidence>
<dbReference type="Pfam" id="PF01930">
    <property type="entry name" value="Cas_Cas4"/>
    <property type="match status" value="1"/>
</dbReference>
<dbReference type="GO" id="GO:0051536">
    <property type="term" value="F:iron-sulfur cluster binding"/>
    <property type="evidence" value="ECO:0007669"/>
    <property type="project" value="UniProtKB-KW"/>
</dbReference>
<keyword evidence="5 13" id="KW-0540">Nuclease</keyword>
<dbReference type="GO" id="GO:0046872">
    <property type="term" value="F:metal ion binding"/>
    <property type="evidence" value="ECO:0007669"/>
    <property type="project" value="UniProtKB-KW"/>
</dbReference>
<dbReference type="GO" id="GO:0051607">
    <property type="term" value="P:defense response to virus"/>
    <property type="evidence" value="ECO:0007669"/>
    <property type="project" value="UniProtKB-KW"/>
</dbReference>
<comment type="cofactor">
    <cofactor evidence="13">
        <name>Mg(2+)</name>
        <dbReference type="ChEBI" id="CHEBI:18420"/>
    </cofactor>
    <cofactor evidence="13">
        <name>Mn(2+)</name>
        <dbReference type="ChEBI" id="CHEBI:29035"/>
    </cofactor>
    <text evidence="13">Mg(2+) or Mn(2+) required for ssDNA cleavage activity.</text>
</comment>
<dbReference type="PANTHER" id="PTHR36531">
    <property type="entry name" value="CRISPR-ASSOCIATED EXONUCLEASE CAS4"/>
    <property type="match status" value="1"/>
</dbReference>
<evidence type="ECO:0000256" key="3">
    <source>
        <dbReference type="ARBA" id="ARBA00012768"/>
    </source>
</evidence>
<evidence type="ECO:0000256" key="7">
    <source>
        <dbReference type="ARBA" id="ARBA00022801"/>
    </source>
</evidence>
<evidence type="ECO:0000256" key="5">
    <source>
        <dbReference type="ARBA" id="ARBA00022722"/>
    </source>
</evidence>
<dbReference type="EC" id="3.1.12.1" evidence="3 13"/>
<evidence type="ECO:0000256" key="12">
    <source>
        <dbReference type="ARBA" id="ARBA00023211"/>
    </source>
</evidence>
<dbReference type="NCBIfam" id="TIGR00372">
    <property type="entry name" value="cas4"/>
    <property type="match status" value="1"/>
</dbReference>
<comment type="cofactor">
    <cofactor evidence="1">
        <name>[4Fe-4S] cluster</name>
        <dbReference type="ChEBI" id="CHEBI:49883"/>
    </cofactor>
</comment>
<dbReference type="GO" id="GO:0004527">
    <property type="term" value="F:exonuclease activity"/>
    <property type="evidence" value="ECO:0007669"/>
    <property type="project" value="UniProtKB-KW"/>
</dbReference>
<dbReference type="InterPro" id="IPR011604">
    <property type="entry name" value="PDDEXK-like_dom_sf"/>
</dbReference>
<reference evidence="15 16" key="1">
    <citation type="submission" date="2020-10" db="EMBL/GenBank/DDBJ databases">
        <title>Blautia liquoris sp.nov., isolated from the mud in a fermentation cellar used for the production of Chinese strong-flavoured liquor.</title>
        <authorList>
            <person name="Lu L."/>
        </authorList>
    </citation>
    <scope>NUCLEOTIDE SEQUENCE [LARGE SCALE GENOMIC DNA]</scope>
    <source>
        <strain evidence="15 16">LZLJ-3</strain>
    </source>
</reference>
<feature type="domain" description="DUF83" evidence="14">
    <location>
        <begin position="12"/>
        <end position="199"/>
    </location>
</feature>
<evidence type="ECO:0000256" key="1">
    <source>
        <dbReference type="ARBA" id="ARBA00001966"/>
    </source>
</evidence>
<keyword evidence="11 13" id="KW-0051">Antiviral defense</keyword>
<gene>
    <name evidence="15" type="primary">cas4</name>
    <name evidence="15" type="ORF">INP51_02805</name>
</gene>
<evidence type="ECO:0000256" key="2">
    <source>
        <dbReference type="ARBA" id="ARBA00009189"/>
    </source>
</evidence>
<sequence>MEYKEEDYLMLSGIQHFAFCRRQWALIHIEQQWQENEHTIAGELLHKNAHDPYFKEKRKDVVISRALPVFSRRMGISGECDIVEFRKTEDGIPLYGHRGFYQIYPVEYKKGSPKDSQIDILQLTAQAMCLEEMFSVEIKEGAIFYGEIRHRETIKITDELKMQVRESFDEMHQLYNRRYTPKVKWTKACNACSLKEVCIPKLGKASSVKTYIHKVIREESP</sequence>
<accession>A0A7M2RLF1</accession>
<dbReference type="Proteomes" id="UP000593601">
    <property type="component" value="Chromosome"/>
</dbReference>
<comment type="similarity">
    <text evidence="2 13">Belongs to the CRISPR-associated exonuclease Cas4 family.</text>
</comment>
<dbReference type="Gene3D" id="3.90.320.10">
    <property type="match status" value="1"/>
</dbReference>
<evidence type="ECO:0000259" key="14">
    <source>
        <dbReference type="Pfam" id="PF01930"/>
    </source>
</evidence>
<evidence type="ECO:0000256" key="8">
    <source>
        <dbReference type="ARBA" id="ARBA00022839"/>
    </source>
</evidence>
<dbReference type="InterPro" id="IPR022765">
    <property type="entry name" value="Dna2/Cas4_DUF83"/>
</dbReference>
<evidence type="ECO:0000256" key="11">
    <source>
        <dbReference type="ARBA" id="ARBA00023118"/>
    </source>
</evidence>
<evidence type="ECO:0000256" key="6">
    <source>
        <dbReference type="ARBA" id="ARBA00022723"/>
    </source>
</evidence>
<dbReference type="InterPro" id="IPR013343">
    <property type="entry name" value="CRISPR-assoc_prot_Cas4"/>
</dbReference>
<comment type="cofactor">
    <cofactor evidence="13">
        <name>iron-sulfur cluster</name>
        <dbReference type="ChEBI" id="CHEBI:30408"/>
    </cofactor>
</comment>
<keyword evidence="9 13" id="KW-0408">Iron</keyword>
<dbReference type="EMBL" id="CP063304">
    <property type="protein sequence ID" value="QOV20901.1"/>
    <property type="molecule type" value="Genomic_DNA"/>
</dbReference>
<dbReference type="PANTHER" id="PTHR36531:SF6">
    <property type="entry name" value="DNA REPLICATION ATP-DEPENDENT HELICASE_NUCLEASE DNA2"/>
    <property type="match status" value="1"/>
</dbReference>
<keyword evidence="6 13" id="KW-0479">Metal-binding</keyword>
<evidence type="ECO:0000313" key="15">
    <source>
        <dbReference type="EMBL" id="QOV20901.1"/>
    </source>
</evidence>
<keyword evidence="7 13" id="KW-0378">Hydrolase</keyword>
<keyword evidence="16" id="KW-1185">Reference proteome</keyword>
<dbReference type="InterPro" id="IPR051827">
    <property type="entry name" value="Cas4_exonuclease"/>
</dbReference>
<keyword evidence="8 13" id="KW-0269">Exonuclease</keyword>
<evidence type="ECO:0000256" key="10">
    <source>
        <dbReference type="ARBA" id="ARBA00023014"/>
    </source>
</evidence>
<proteinExistence type="inferred from homology"/>
<dbReference type="RefSeq" id="WP_193737215.1">
    <property type="nucleotide sequence ID" value="NZ_CP063304.1"/>
</dbReference>
<comment type="function">
    <text evidence="13">CRISPR (clustered regularly interspaced short palindromic repeat) is an adaptive immune system that provides protection against mobile genetic elements (viruses, transposable elements and conjugative plasmids). CRISPR clusters contain sequences complementary to antecedent mobile elements and target invading nucleic acids. CRISPR clusters are transcribed and processed into CRISPR RNA (crRNA).</text>
</comment>
<keyword evidence="12 13" id="KW-0464">Manganese</keyword>
<protein>
    <recommendedName>
        <fullName evidence="4 13">CRISPR-associated exonuclease Cas4</fullName>
        <ecNumber evidence="3 13">3.1.12.1</ecNumber>
    </recommendedName>
</protein>
<evidence type="ECO:0000313" key="16">
    <source>
        <dbReference type="Proteomes" id="UP000593601"/>
    </source>
</evidence>
<name>A0A7M2RLF1_9FIRM</name>